<dbReference type="RefSeq" id="WP_200309486.1">
    <property type="nucleotide sequence ID" value="NZ_JAENIM010000006.1"/>
</dbReference>
<sequence length="123" mass="13963">MNNPLDKFGEFFIRNLRDKMLDDLEMLLAGSWKAPAVQNLQERLTAMSDDQRETIREAAEHLITTGMHDFLFALQEDSDTDGSVQVEVDGVDVAQTSDGLHGEIFTENGWIERFSQYPQKNNG</sequence>
<dbReference type="AlphaFoldDB" id="A0A8J7SH22"/>
<comment type="caution">
    <text evidence="1">The sequence shown here is derived from an EMBL/GenBank/DDBJ whole genome shotgun (WGS) entry which is preliminary data.</text>
</comment>
<evidence type="ECO:0000313" key="1">
    <source>
        <dbReference type="EMBL" id="MBK1789539.1"/>
    </source>
</evidence>
<dbReference type="Proteomes" id="UP000624703">
    <property type="component" value="Unassembled WGS sequence"/>
</dbReference>
<dbReference type="EMBL" id="JAENIM010000006">
    <property type="protein sequence ID" value="MBK1789539.1"/>
    <property type="molecule type" value="Genomic_DNA"/>
</dbReference>
<evidence type="ECO:0000313" key="2">
    <source>
        <dbReference type="Proteomes" id="UP000624703"/>
    </source>
</evidence>
<proteinExistence type="predicted"/>
<keyword evidence="2" id="KW-1185">Reference proteome</keyword>
<reference evidence="1" key="1">
    <citation type="submission" date="2021-01" db="EMBL/GenBank/DDBJ databases">
        <title>Modified the classification status of verrucomicrobia.</title>
        <authorList>
            <person name="Feng X."/>
        </authorList>
    </citation>
    <scope>NUCLEOTIDE SEQUENCE</scope>
    <source>
        <strain evidence="1">_KCTC 22039</strain>
    </source>
</reference>
<protein>
    <submittedName>
        <fullName evidence="1">Uncharacterized protein</fullName>
    </submittedName>
</protein>
<gene>
    <name evidence="1" type="ORF">JIN82_00065</name>
</gene>
<organism evidence="1 2">
    <name type="scientific">Persicirhabdus sediminis</name>
    <dbReference type="NCBI Taxonomy" id="454144"/>
    <lineage>
        <taxon>Bacteria</taxon>
        <taxon>Pseudomonadati</taxon>
        <taxon>Verrucomicrobiota</taxon>
        <taxon>Verrucomicrobiia</taxon>
        <taxon>Verrucomicrobiales</taxon>
        <taxon>Verrucomicrobiaceae</taxon>
        <taxon>Persicirhabdus</taxon>
    </lineage>
</organism>
<name>A0A8J7SH22_9BACT</name>
<accession>A0A8J7SH22</accession>